<dbReference type="EMBL" id="CAJNDS010000113">
    <property type="protein sequence ID" value="CAE6961437.1"/>
    <property type="molecule type" value="Genomic_DNA"/>
</dbReference>
<dbReference type="Proteomes" id="UP000604046">
    <property type="component" value="Unassembled WGS sequence"/>
</dbReference>
<protein>
    <submittedName>
        <fullName evidence="1">Uncharacterized protein</fullName>
    </submittedName>
</protein>
<comment type="caution">
    <text evidence="1">The sequence shown here is derived from an EMBL/GenBank/DDBJ whole genome shotgun (WGS) entry which is preliminary data.</text>
</comment>
<dbReference type="AlphaFoldDB" id="A0A812HVG4"/>
<evidence type="ECO:0000313" key="1">
    <source>
        <dbReference type="EMBL" id="CAE6961437.1"/>
    </source>
</evidence>
<gene>
    <name evidence="1" type="ORF">SNAT2548_LOCUS1985</name>
</gene>
<dbReference type="OrthoDB" id="434902at2759"/>
<keyword evidence="2" id="KW-1185">Reference proteome</keyword>
<accession>A0A812HVG4</accession>
<proteinExistence type="predicted"/>
<sequence>MASRGSSAGRRSCSSPPFKQVPFAGLPTCRMNPACLVRGLREVDKKDRMEGRCRCVDADCRAASYHAWQHKAEPEMLCKRCKMGPASNVYSEEVMRALNSRGGPIWTRLLHGEATPRGFPATPIRRKGL</sequence>
<reference evidence="1" key="1">
    <citation type="submission" date="2021-02" db="EMBL/GenBank/DDBJ databases">
        <authorList>
            <person name="Dougan E. K."/>
            <person name="Rhodes N."/>
            <person name="Thang M."/>
            <person name="Chan C."/>
        </authorList>
    </citation>
    <scope>NUCLEOTIDE SEQUENCE</scope>
</reference>
<organism evidence="1 2">
    <name type="scientific">Symbiodinium natans</name>
    <dbReference type="NCBI Taxonomy" id="878477"/>
    <lineage>
        <taxon>Eukaryota</taxon>
        <taxon>Sar</taxon>
        <taxon>Alveolata</taxon>
        <taxon>Dinophyceae</taxon>
        <taxon>Suessiales</taxon>
        <taxon>Symbiodiniaceae</taxon>
        <taxon>Symbiodinium</taxon>
    </lineage>
</organism>
<name>A0A812HVG4_9DINO</name>
<evidence type="ECO:0000313" key="2">
    <source>
        <dbReference type="Proteomes" id="UP000604046"/>
    </source>
</evidence>